<accession>A0A060D7P9</accession>
<protein>
    <submittedName>
        <fullName evidence="1">Uncharacterized protein</fullName>
    </submittedName>
</protein>
<gene>
    <name evidence="1" type="ORF">M951_chr382</name>
</gene>
<geneLocation type="nucleomorph" evidence="1"/>
<dbReference type="EMBL" id="CP006629">
    <property type="protein sequence ID" value="AIB09986.1"/>
    <property type="molecule type" value="Genomic_DNA"/>
</dbReference>
<sequence>MILSFRKYHFYDFLYILKIYLLLYKKKDYEIKNKYMNHNIMRKLMYYNHIIKYLRKSYKSVNVLYAQTLLIYSLVAV</sequence>
<proteinExistence type="predicted"/>
<evidence type="ECO:0000313" key="1">
    <source>
        <dbReference type="EMBL" id="AIB09986.1"/>
    </source>
</evidence>
<reference evidence="1 2" key="1">
    <citation type="journal article" date="2014" name="BMC Genomics">
        <title>Nucleomorph and plastid genome sequences of the chlorarachniophyte Lotharella oceanica: convergent reductive evolution and frequent recombination in nucleomorph-bearing algae.</title>
        <authorList>
            <person name="Tanifuji G."/>
            <person name="Onodera N.T."/>
            <person name="Brown M.W."/>
            <person name="Curtis B.A."/>
            <person name="Roger A.J."/>
            <person name="Ka-Shu Wong G."/>
            <person name="Melkonian M."/>
            <person name="Archibald J.M."/>
        </authorList>
    </citation>
    <scope>NUCLEOTIDE SEQUENCE [LARGE SCALE GENOMIC DNA]</scope>
    <source>
        <strain evidence="1 2">CCMP622</strain>
    </source>
</reference>
<evidence type="ECO:0000313" key="2">
    <source>
        <dbReference type="Proteomes" id="UP000243670"/>
    </source>
</evidence>
<name>A0A060D7P9_9EUKA</name>
<organism evidence="1 2">
    <name type="scientific">Lotharella oceanica</name>
    <dbReference type="NCBI Taxonomy" id="641309"/>
    <lineage>
        <taxon>Eukaryota</taxon>
        <taxon>Sar</taxon>
        <taxon>Rhizaria</taxon>
        <taxon>Cercozoa</taxon>
        <taxon>Chlorarachniophyceae</taxon>
        <taxon>Lotharella</taxon>
    </lineage>
</organism>
<keyword evidence="1" id="KW-0542">Nucleomorph</keyword>
<dbReference type="Proteomes" id="UP000243670">
    <property type="component" value="Nucleomorph 3"/>
</dbReference>
<dbReference type="AlphaFoldDB" id="A0A060D7P9"/>